<sequence>GRGAGRVGADRGGQAPARGRRRGGGLRPVHRRPLRGHRLPAPLRPQAGRAGGVGGRRVPRDGLARAQGLV</sequence>
<dbReference type="AlphaFoldDB" id="A0A6J4V7A5"/>
<feature type="compositionally biased region" description="Basic residues" evidence="1">
    <location>
        <begin position="18"/>
        <end position="38"/>
    </location>
</feature>
<proteinExistence type="predicted"/>
<gene>
    <name evidence="2" type="ORF">AVDCRST_MAG18-1756</name>
</gene>
<evidence type="ECO:0000313" key="2">
    <source>
        <dbReference type="EMBL" id="CAA9568970.1"/>
    </source>
</evidence>
<dbReference type="EMBL" id="CADCWN010000135">
    <property type="protein sequence ID" value="CAA9568970.1"/>
    <property type="molecule type" value="Genomic_DNA"/>
</dbReference>
<protein>
    <submittedName>
        <fullName evidence="2">Uncharacterized protein</fullName>
    </submittedName>
</protein>
<evidence type="ECO:0000256" key="1">
    <source>
        <dbReference type="SAM" id="MobiDB-lite"/>
    </source>
</evidence>
<feature type="compositionally biased region" description="Low complexity" evidence="1">
    <location>
        <begin position="39"/>
        <end position="48"/>
    </location>
</feature>
<reference evidence="2" key="1">
    <citation type="submission" date="2020-02" db="EMBL/GenBank/DDBJ databases">
        <authorList>
            <person name="Meier V. D."/>
        </authorList>
    </citation>
    <scope>NUCLEOTIDE SEQUENCE</scope>
    <source>
        <strain evidence="2">AVDCRST_MAG18</strain>
    </source>
</reference>
<feature type="region of interest" description="Disordered" evidence="1">
    <location>
        <begin position="1"/>
        <end position="70"/>
    </location>
</feature>
<organism evidence="2">
    <name type="scientific">uncultured Thermomicrobiales bacterium</name>
    <dbReference type="NCBI Taxonomy" id="1645740"/>
    <lineage>
        <taxon>Bacteria</taxon>
        <taxon>Pseudomonadati</taxon>
        <taxon>Thermomicrobiota</taxon>
        <taxon>Thermomicrobia</taxon>
        <taxon>Thermomicrobiales</taxon>
        <taxon>environmental samples</taxon>
    </lineage>
</organism>
<feature type="non-terminal residue" evidence="2">
    <location>
        <position position="1"/>
    </location>
</feature>
<feature type="non-terminal residue" evidence="2">
    <location>
        <position position="70"/>
    </location>
</feature>
<name>A0A6J4V7A5_9BACT</name>
<accession>A0A6J4V7A5</accession>